<name>A0ABW2VR34_9ACTN</name>
<gene>
    <name evidence="1" type="ORF">ACFQZP_35680</name>
</gene>
<protein>
    <submittedName>
        <fullName evidence="1">Uncharacterized protein</fullName>
    </submittedName>
</protein>
<sequence length="48" mass="5263">MLDRPSQLPEHLVAASAGRRMVPHSMRSVLDRLGKPFPGPEPSARGRT</sequence>
<evidence type="ECO:0000313" key="2">
    <source>
        <dbReference type="Proteomes" id="UP001596957"/>
    </source>
</evidence>
<dbReference type="Proteomes" id="UP001596957">
    <property type="component" value="Unassembled WGS sequence"/>
</dbReference>
<dbReference type="EMBL" id="JBHTEC010000001">
    <property type="protein sequence ID" value="MFD0286933.1"/>
    <property type="molecule type" value="Genomic_DNA"/>
</dbReference>
<proteinExistence type="predicted"/>
<dbReference type="RefSeq" id="WP_381251653.1">
    <property type="nucleotide sequence ID" value="NZ_JBHTBI010000007.1"/>
</dbReference>
<comment type="caution">
    <text evidence="1">The sequence shown here is derived from an EMBL/GenBank/DDBJ whole genome shotgun (WGS) entry which is preliminary data.</text>
</comment>
<organism evidence="1 2">
    <name type="scientific">Streptomyces lutosisoli</name>
    <dbReference type="NCBI Taxonomy" id="2665721"/>
    <lineage>
        <taxon>Bacteria</taxon>
        <taxon>Bacillati</taxon>
        <taxon>Actinomycetota</taxon>
        <taxon>Actinomycetes</taxon>
        <taxon>Kitasatosporales</taxon>
        <taxon>Streptomycetaceae</taxon>
        <taxon>Streptomyces</taxon>
    </lineage>
</organism>
<keyword evidence="2" id="KW-1185">Reference proteome</keyword>
<evidence type="ECO:0000313" key="1">
    <source>
        <dbReference type="EMBL" id="MFD0286933.1"/>
    </source>
</evidence>
<accession>A0ABW2VR34</accession>
<reference evidence="2" key="1">
    <citation type="journal article" date="2019" name="Int. J. Syst. Evol. Microbiol.">
        <title>The Global Catalogue of Microorganisms (GCM) 10K type strain sequencing project: providing services to taxonomists for standard genome sequencing and annotation.</title>
        <authorList>
            <consortium name="The Broad Institute Genomics Platform"/>
            <consortium name="The Broad Institute Genome Sequencing Center for Infectious Disease"/>
            <person name="Wu L."/>
            <person name="Ma J."/>
        </authorList>
    </citation>
    <scope>NUCLEOTIDE SEQUENCE [LARGE SCALE GENOMIC DNA]</scope>
    <source>
        <strain evidence="2">CGMCC 4.7198</strain>
    </source>
</reference>